<protein>
    <submittedName>
        <fullName evidence="1">Uncharacterized protein</fullName>
    </submittedName>
</protein>
<dbReference type="AlphaFoldDB" id="A0A396Z5P5"/>
<dbReference type="Proteomes" id="UP000265798">
    <property type="component" value="Unassembled WGS sequence"/>
</dbReference>
<evidence type="ECO:0000313" key="1">
    <source>
        <dbReference type="EMBL" id="RHX90811.1"/>
    </source>
</evidence>
<proteinExistence type="predicted"/>
<comment type="caution">
    <text evidence="1">The sequence shown here is derived from an EMBL/GenBank/DDBJ whole genome shotgun (WGS) entry which is preliminary data.</text>
</comment>
<sequence>MGREKPKFFGILITFLCRKDPLTFPSLHHIFKGKNGSCFEIASILLRKMNSLLNLCQNLGCGNYNIHRNNEGSQKK</sequence>
<organism evidence="1 2">
    <name type="scientific">Leptospira stimsonii</name>
    <dbReference type="NCBI Taxonomy" id="2202203"/>
    <lineage>
        <taxon>Bacteria</taxon>
        <taxon>Pseudomonadati</taxon>
        <taxon>Spirochaetota</taxon>
        <taxon>Spirochaetia</taxon>
        <taxon>Leptospirales</taxon>
        <taxon>Leptospiraceae</taxon>
        <taxon>Leptospira</taxon>
    </lineage>
</organism>
<name>A0A396Z5P5_9LEPT</name>
<accession>A0A396Z5P5</accession>
<reference evidence="2" key="1">
    <citation type="submission" date="2018-05" db="EMBL/GenBank/DDBJ databases">
        <title>Leptospira yasudae sp. nov. and Leptospira stimsonii sp. nov., two pathogenic species of the genus Leptospira isolated from environmental sources.</title>
        <authorList>
            <person name="Casanovas-Massana A."/>
            <person name="Hamond C."/>
            <person name="Santos L.A."/>
            <person name="Hacker K.P."/>
            <person name="Balassiano I."/>
            <person name="Medeiros M.A."/>
            <person name="Reis M.G."/>
            <person name="Ko A.I."/>
            <person name="Wunder E.A."/>
        </authorList>
    </citation>
    <scope>NUCLEOTIDE SEQUENCE [LARGE SCALE GENOMIC DNA]</scope>
    <source>
        <strain evidence="2">Yale</strain>
    </source>
</reference>
<dbReference type="EMBL" id="QHCT01000002">
    <property type="protein sequence ID" value="RHX90811.1"/>
    <property type="molecule type" value="Genomic_DNA"/>
</dbReference>
<evidence type="ECO:0000313" key="2">
    <source>
        <dbReference type="Proteomes" id="UP000265798"/>
    </source>
</evidence>
<gene>
    <name evidence="1" type="ORF">DLM75_10565</name>
</gene>